<dbReference type="EMBL" id="BMAW01005474">
    <property type="protein sequence ID" value="GFS94310.1"/>
    <property type="molecule type" value="Genomic_DNA"/>
</dbReference>
<comment type="caution">
    <text evidence="2">The sequence shown here is derived from an EMBL/GenBank/DDBJ whole genome shotgun (WGS) entry which is preliminary data.</text>
</comment>
<accession>A0A8X6N568</accession>
<gene>
    <name evidence="2" type="ORF">NPIL_187891</name>
</gene>
<evidence type="ECO:0000313" key="2">
    <source>
        <dbReference type="EMBL" id="GFS94310.1"/>
    </source>
</evidence>
<name>A0A8X6N568_NEPPI</name>
<proteinExistence type="predicted"/>
<dbReference type="Proteomes" id="UP000887013">
    <property type="component" value="Unassembled WGS sequence"/>
</dbReference>
<feature type="region of interest" description="Disordered" evidence="1">
    <location>
        <begin position="1"/>
        <end position="42"/>
    </location>
</feature>
<reference evidence="2" key="1">
    <citation type="submission" date="2020-08" db="EMBL/GenBank/DDBJ databases">
        <title>Multicomponent nature underlies the extraordinary mechanical properties of spider dragline silk.</title>
        <authorList>
            <person name="Kono N."/>
            <person name="Nakamura H."/>
            <person name="Mori M."/>
            <person name="Yoshida Y."/>
            <person name="Ohtoshi R."/>
            <person name="Malay A.D."/>
            <person name="Moran D.A.P."/>
            <person name="Tomita M."/>
            <person name="Numata K."/>
            <person name="Arakawa K."/>
        </authorList>
    </citation>
    <scope>NUCLEOTIDE SEQUENCE</scope>
</reference>
<evidence type="ECO:0000313" key="3">
    <source>
        <dbReference type="Proteomes" id="UP000887013"/>
    </source>
</evidence>
<dbReference type="AlphaFoldDB" id="A0A8X6N568"/>
<organism evidence="2 3">
    <name type="scientific">Nephila pilipes</name>
    <name type="common">Giant wood spider</name>
    <name type="synonym">Nephila maculata</name>
    <dbReference type="NCBI Taxonomy" id="299642"/>
    <lineage>
        <taxon>Eukaryota</taxon>
        <taxon>Metazoa</taxon>
        <taxon>Ecdysozoa</taxon>
        <taxon>Arthropoda</taxon>
        <taxon>Chelicerata</taxon>
        <taxon>Arachnida</taxon>
        <taxon>Araneae</taxon>
        <taxon>Araneomorphae</taxon>
        <taxon>Entelegynae</taxon>
        <taxon>Araneoidea</taxon>
        <taxon>Nephilidae</taxon>
        <taxon>Nephila</taxon>
    </lineage>
</organism>
<protein>
    <submittedName>
        <fullName evidence="2">Uncharacterized protein</fullName>
    </submittedName>
</protein>
<keyword evidence="3" id="KW-1185">Reference proteome</keyword>
<sequence length="131" mass="14765">MEGFSTKKSSNTPRYQLKDSVNNRSLPLSSTNKGQPLSQELSTKSDWQLLNKNLNGGQENSFIVRRFKQLKISHPIRSGLHDNLDFPLSFIDTVLGTRETPMCLLTYLNLHQAPLDQNSSSLFVQSTSHCV</sequence>
<evidence type="ECO:0000256" key="1">
    <source>
        <dbReference type="SAM" id="MobiDB-lite"/>
    </source>
</evidence>